<feature type="repeat" description="WD" evidence="8">
    <location>
        <begin position="428"/>
        <end position="469"/>
    </location>
</feature>
<reference evidence="10" key="1">
    <citation type="submission" date="2025-05" db="UniProtKB">
        <authorList>
            <consortium name="Ensembl"/>
        </authorList>
    </citation>
    <scope>IDENTIFICATION</scope>
</reference>
<evidence type="ECO:0000313" key="11">
    <source>
        <dbReference type="Proteomes" id="UP000694388"/>
    </source>
</evidence>
<dbReference type="Gene3D" id="1.25.40.500">
    <property type="entry name" value="TFIID subunit TAF5, NTD2 domain"/>
    <property type="match status" value="1"/>
</dbReference>
<keyword evidence="6" id="KW-0804">Transcription</keyword>
<feature type="repeat" description="WD" evidence="8">
    <location>
        <begin position="344"/>
        <end position="385"/>
    </location>
</feature>
<feature type="repeat" description="WD" evidence="8">
    <location>
        <begin position="512"/>
        <end position="546"/>
    </location>
</feature>
<dbReference type="InterPro" id="IPR001680">
    <property type="entry name" value="WD40_rpt"/>
</dbReference>
<evidence type="ECO:0000256" key="1">
    <source>
        <dbReference type="ARBA" id="ARBA00004123"/>
    </source>
</evidence>
<dbReference type="SUPFAM" id="SSF50978">
    <property type="entry name" value="WD40 repeat-like"/>
    <property type="match status" value="1"/>
</dbReference>
<keyword evidence="7" id="KW-0539">Nucleus</keyword>
<dbReference type="InterPro" id="IPR037264">
    <property type="entry name" value="TFIID_NTD2_sf"/>
</dbReference>
<evidence type="ECO:0000256" key="4">
    <source>
        <dbReference type="ARBA" id="ARBA00022737"/>
    </source>
</evidence>
<dbReference type="Ensembl" id="ENSEBUT00000026158.1">
    <property type="protein sequence ID" value="ENSEBUP00000025582.1"/>
    <property type="gene ID" value="ENSEBUG00000015765.1"/>
</dbReference>
<comment type="subcellular location">
    <subcellularLocation>
        <location evidence="1">Nucleus</location>
    </subcellularLocation>
</comment>
<dbReference type="GO" id="GO:0000123">
    <property type="term" value="C:histone acetyltransferase complex"/>
    <property type="evidence" value="ECO:0007669"/>
    <property type="project" value="TreeGrafter"/>
</dbReference>
<dbReference type="Ensembl" id="ENSEBUT00000026170.1">
    <property type="protein sequence ID" value="ENSEBUP00000025594.1"/>
    <property type="gene ID" value="ENSEBUG00000015765.1"/>
</dbReference>
<feature type="repeat" description="WD" evidence="8">
    <location>
        <begin position="386"/>
        <end position="418"/>
    </location>
</feature>
<dbReference type="Gene3D" id="2.130.10.10">
    <property type="entry name" value="YVTN repeat-like/Quinoprotein amine dehydrogenase"/>
    <property type="match status" value="2"/>
</dbReference>
<dbReference type="PROSITE" id="PS50082">
    <property type="entry name" value="WD_REPEATS_2"/>
    <property type="match status" value="5"/>
</dbReference>
<comment type="similarity">
    <text evidence="2">Belongs to the WD repeat TAF5 family.</text>
</comment>
<dbReference type="PANTHER" id="PTHR19879">
    <property type="entry name" value="TRANSCRIPTION INITIATION FACTOR TFIID"/>
    <property type="match status" value="1"/>
</dbReference>
<dbReference type="OMA" id="GPVYATC"/>
<dbReference type="InterPro" id="IPR019775">
    <property type="entry name" value="WD40_repeat_CS"/>
</dbReference>
<dbReference type="PROSITE" id="PS00678">
    <property type="entry name" value="WD_REPEATS_1"/>
    <property type="match status" value="2"/>
</dbReference>
<evidence type="ECO:0000259" key="9">
    <source>
        <dbReference type="Pfam" id="PF04494"/>
    </source>
</evidence>
<dbReference type="PANTHER" id="PTHR19879:SF6">
    <property type="entry name" value="TAF5-LIKE RNA POLYMERASE II P300_CBP-ASSOCIATED FACTOR-ASSOCIATED FACTOR 65 KDA SUBUNIT 5L"/>
    <property type="match status" value="1"/>
</dbReference>
<dbReference type="Pfam" id="PF00400">
    <property type="entry name" value="WD40"/>
    <property type="match status" value="5"/>
</dbReference>
<dbReference type="CDD" id="cd00200">
    <property type="entry name" value="WD40"/>
    <property type="match status" value="1"/>
</dbReference>
<accession>A0A8C4R6U4</accession>
<dbReference type="Pfam" id="PF04494">
    <property type="entry name" value="TFIID_NTD2"/>
    <property type="match status" value="1"/>
</dbReference>
<feature type="repeat" description="WD" evidence="8">
    <location>
        <begin position="470"/>
        <end position="511"/>
    </location>
</feature>
<dbReference type="SUPFAM" id="SSF160897">
    <property type="entry name" value="Taf5 N-terminal domain-like"/>
    <property type="match status" value="1"/>
</dbReference>
<evidence type="ECO:0000256" key="5">
    <source>
        <dbReference type="ARBA" id="ARBA00023015"/>
    </source>
</evidence>
<dbReference type="GeneTree" id="ENSGT00940000153342"/>
<proteinExistence type="inferred from homology"/>
<evidence type="ECO:0000313" key="10">
    <source>
        <dbReference type="Ensembl" id="ENSEBUP00000025582.1"/>
    </source>
</evidence>
<dbReference type="GO" id="GO:0005634">
    <property type="term" value="C:nucleus"/>
    <property type="evidence" value="ECO:0007669"/>
    <property type="project" value="UniProtKB-SubCell"/>
</dbReference>
<evidence type="ECO:0000256" key="3">
    <source>
        <dbReference type="ARBA" id="ARBA00022574"/>
    </source>
</evidence>
<dbReference type="Proteomes" id="UP000694388">
    <property type="component" value="Unplaced"/>
</dbReference>
<dbReference type="PRINTS" id="PR00320">
    <property type="entry name" value="GPROTEINBRPT"/>
</dbReference>
<keyword evidence="5" id="KW-0805">Transcription regulation</keyword>
<dbReference type="InterPro" id="IPR015943">
    <property type="entry name" value="WD40/YVTN_repeat-like_dom_sf"/>
</dbReference>
<feature type="domain" description="TFIID subunit TAF5 NTD2" evidence="9">
    <location>
        <begin position="66"/>
        <end position="195"/>
    </location>
</feature>
<sequence length="603" mass="65131">MKRVRAEQLQSAVNQLLKRRQYPEAEQVLRQASRGVHTAGEMAANLMVLSESGPLNAVSFGMYQPDPAQYDAQYSSLQQFISDQESPLLEELQSLLHPLFLCFYLELLSGGWRSAAEAFLARHGSTAGPSTEQRVIVEQIAAALARQDAGSNPPLRALSEGKLCVCLSAPARARLLNHMCTSDSTLVLRALATHIQLEAKPALGSSPTSLQLQVDRDECATEGTSQAEVEEEALSLPPDELSLNMLQESMRCVKDSALPSASIHLYAFNADSQMPNPPCFAEVSPDLSMLAAGYEDSQVVLWTLRPRKLNAACHYIDVSHINLACDLLDDRVIEDSQGSDIKVLRAHTGPVYATHFLPEHTGLLSCSEDTTVRYWNLHTLSNVACYRGHSRPIWSLDIAPLGLYFASGSADRTARLWSPDRTFPLRIYAGHLSDVNTLRFHPNGAYLATGSADRSVRLWVTQQGSAARLFTGHRGPVLALAFAPGGRLLASAGEDLRIRIWDIGSGGVVKELRGHTDNVTTLCFSPDGSSLASGSADGSVRVWDVRGVGSGVATSVGGGDSEAHEFVGISPNARLMTVLNVQFVTCNLLLVSGSTREESGPSS</sequence>
<organism evidence="10 11">
    <name type="scientific">Eptatretus burgeri</name>
    <name type="common">Inshore hagfish</name>
    <dbReference type="NCBI Taxonomy" id="7764"/>
    <lineage>
        <taxon>Eukaryota</taxon>
        <taxon>Metazoa</taxon>
        <taxon>Chordata</taxon>
        <taxon>Craniata</taxon>
        <taxon>Vertebrata</taxon>
        <taxon>Cyclostomata</taxon>
        <taxon>Myxini</taxon>
        <taxon>Myxiniformes</taxon>
        <taxon>Myxinidae</taxon>
        <taxon>Eptatretinae</taxon>
        <taxon>Eptatretus</taxon>
    </lineage>
</organism>
<dbReference type="GO" id="GO:0016251">
    <property type="term" value="F:RNA polymerase II general transcription initiation factor activity"/>
    <property type="evidence" value="ECO:0007669"/>
    <property type="project" value="TreeGrafter"/>
</dbReference>
<dbReference type="InterPro" id="IPR007582">
    <property type="entry name" value="TFIID_NTD2"/>
</dbReference>
<keyword evidence="4" id="KW-0677">Repeat</keyword>
<dbReference type="GO" id="GO:0003713">
    <property type="term" value="F:transcription coactivator activity"/>
    <property type="evidence" value="ECO:0007669"/>
    <property type="project" value="TreeGrafter"/>
</dbReference>
<evidence type="ECO:0000256" key="6">
    <source>
        <dbReference type="ARBA" id="ARBA00023163"/>
    </source>
</evidence>
<protein>
    <submittedName>
        <fullName evidence="10">TATA-box binding protein associated factor 5 like</fullName>
    </submittedName>
</protein>
<dbReference type="InterPro" id="IPR020472">
    <property type="entry name" value="WD40_PAC1"/>
</dbReference>
<evidence type="ECO:0000256" key="7">
    <source>
        <dbReference type="ARBA" id="ARBA00023242"/>
    </source>
</evidence>
<evidence type="ECO:0000256" key="8">
    <source>
        <dbReference type="PROSITE-ProRule" id="PRU00221"/>
    </source>
</evidence>
<keyword evidence="11" id="KW-1185">Reference proteome</keyword>
<evidence type="ECO:0000256" key="2">
    <source>
        <dbReference type="ARBA" id="ARBA00009435"/>
    </source>
</evidence>
<name>A0A8C4R6U4_EPTBU</name>
<keyword evidence="3 8" id="KW-0853">WD repeat</keyword>
<dbReference type="PROSITE" id="PS50294">
    <property type="entry name" value="WD_REPEATS_REGION"/>
    <property type="match status" value="5"/>
</dbReference>
<dbReference type="AlphaFoldDB" id="A0A8C4R6U4"/>
<dbReference type="SMART" id="SM00320">
    <property type="entry name" value="WD40"/>
    <property type="match status" value="6"/>
</dbReference>
<dbReference type="InterPro" id="IPR036322">
    <property type="entry name" value="WD40_repeat_dom_sf"/>
</dbReference>